<dbReference type="AlphaFoldDB" id="A0A3N5AEY4"/>
<evidence type="ECO:0000256" key="4">
    <source>
        <dbReference type="ARBA" id="ARBA00023136"/>
    </source>
</evidence>
<keyword evidence="2 5" id="KW-0812">Transmembrane</keyword>
<evidence type="ECO:0000256" key="6">
    <source>
        <dbReference type="RuleBase" id="RU000320"/>
    </source>
</evidence>
<comment type="function">
    <text evidence="5">NDH-1 shuttles electrons from NADH, via FMN and iron-sulfur (Fe-S) centers, to quinones in the respiratory chain. The immediate electron acceptor for the enzyme in this species is believed to be a menaquinone. Couples the redox reaction to proton translocation (for every two electrons transferred, four hydrogen ions are translocated across the cytoplasmic membrane), and thus conserves the redox energy in a proton gradient.</text>
</comment>
<keyword evidence="5" id="KW-1003">Cell membrane</keyword>
<feature type="transmembrane region" description="Helical" evidence="5">
    <location>
        <begin position="71"/>
        <end position="90"/>
    </location>
</feature>
<keyword evidence="5" id="KW-0813">Transport</keyword>
<feature type="transmembrane region" description="Helical" evidence="5">
    <location>
        <begin position="389"/>
        <end position="419"/>
    </location>
</feature>
<feature type="transmembrane region" description="Helical" evidence="5">
    <location>
        <begin position="6"/>
        <end position="26"/>
    </location>
</feature>
<dbReference type="EC" id="7.1.1.-" evidence="5"/>
<dbReference type="GO" id="GO:0050136">
    <property type="term" value="F:NADH dehydrogenase (quinone) (non-electrogenic) activity"/>
    <property type="evidence" value="ECO:0007669"/>
    <property type="project" value="UniProtKB-UniRule"/>
</dbReference>
<reference evidence="8 9" key="1">
    <citation type="submission" date="2018-11" db="EMBL/GenBank/DDBJ databases">
        <title>Genomic Encyclopedia of Type Strains, Phase IV (KMG-IV): sequencing the most valuable type-strain genomes for metagenomic binning, comparative biology and taxonomic classification.</title>
        <authorList>
            <person name="Goeker M."/>
        </authorList>
    </citation>
    <scope>NUCLEOTIDE SEQUENCE [LARGE SCALE GENOMIC DNA]</scope>
    <source>
        <strain evidence="8 9">DSM 102936</strain>
    </source>
</reference>
<sequence>MDAVKLLLPEIIVSLCGLIILTERIFTKADLQRKDAAWFGVGGLLLAGIFAAKLFGVNQTAFYGSYRVDDLAVFFKLVAIVAAGMTLLFAPDFLVRKGVKSGDFASVVLFAAAGMMLLPSALDFITLYIALELISVSFYVLLALQRGEVRPAEAGLKYLLLSGLASAVLLYGMSLIYGLTGSTYLTAIRQAFSAGEWPVLSGVGCLLILAGLGFKIYVVPFHMWAPDVYEGGPSPAVAFLATGSSAASLAAVLRLFGETFAGLSGVWLPLLVILALITVAIGNILALPQTNIKRLLAYSSIAHAGYILLAVVARSGLGTAAVMYYSLLYAVSTVTAFAVISAFADFTAGGETSAFAGLNRRAPFLTFVMVIALASLAGVPPLAGFMAKFAVFAAAVQAGYVVIAAVALLLSVISIYYYFQVIKVMYVDEPAETTPITYGWGTQAALILGLAGVILLGLFPGPLLRLAQVAAGFTRF</sequence>
<dbReference type="NCBIfam" id="TIGR01770">
    <property type="entry name" value="NDH_I_N"/>
    <property type="match status" value="1"/>
</dbReference>
<proteinExistence type="inferred from homology"/>
<feature type="transmembrane region" description="Helical" evidence="5">
    <location>
        <begin position="236"/>
        <end position="256"/>
    </location>
</feature>
<dbReference type="GO" id="GO:0048038">
    <property type="term" value="F:quinone binding"/>
    <property type="evidence" value="ECO:0007669"/>
    <property type="project" value="UniProtKB-KW"/>
</dbReference>
<dbReference type="GO" id="GO:0005886">
    <property type="term" value="C:plasma membrane"/>
    <property type="evidence" value="ECO:0007669"/>
    <property type="project" value="UniProtKB-SubCell"/>
</dbReference>
<evidence type="ECO:0000259" key="7">
    <source>
        <dbReference type="Pfam" id="PF00361"/>
    </source>
</evidence>
<feature type="domain" description="NADH:quinone oxidoreductase/Mrp antiporter transmembrane" evidence="7">
    <location>
        <begin position="121"/>
        <end position="414"/>
    </location>
</feature>
<accession>A0A3N5AEY4</accession>
<evidence type="ECO:0000256" key="3">
    <source>
        <dbReference type="ARBA" id="ARBA00022989"/>
    </source>
</evidence>
<comment type="subcellular location">
    <subcellularLocation>
        <location evidence="5">Cell membrane</location>
        <topology evidence="5">Multi-pass membrane protein</topology>
    </subcellularLocation>
    <subcellularLocation>
        <location evidence="1">Endomembrane system</location>
        <topology evidence="1">Multi-pass membrane protein</topology>
    </subcellularLocation>
    <subcellularLocation>
        <location evidence="6">Membrane</location>
        <topology evidence="6">Multi-pass membrane protein</topology>
    </subcellularLocation>
</comment>
<feature type="transmembrane region" description="Helical" evidence="5">
    <location>
        <begin position="156"/>
        <end position="179"/>
    </location>
</feature>
<evidence type="ECO:0000313" key="8">
    <source>
        <dbReference type="EMBL" id="RPF42520.1"/>
    </source>
</evidence>
<dbReference type="GO" id="GO:0012505">
    <property type="term" value="C:endomembrane system"/>
    <property type="evidence" value="ECO:0007669"/>
    <property type="project" value="UniProtKB-SubCell"/>
</dbReference>
<dbReference type="Pfam" id="PF00361">
    <property type="entry name" value="Proton_antipo_M"/>
    <property type="match status" value="1"/>
</dbReference>
<keyword evidence="5" id="KW-0874">Quinone</keyword>
<comment type="subunit">
    <text evidence="5">NDH-1 is composed of 14 different subunits. Subunits NuoA, H, J, K, L, M, N constitute the membrane sector of the complex.</text>
</comment>
<dbReference type="RefSeq" id="WP_123930741.1">
    <property type="nucleotide sequence ID" value="NZ_RKRE01000003.1"/>
</dbReference>
<dbReference type="InterPro" id="IPR001750">
    <property type="entry name" value="ND/Mrp_TM"/>
</dbReference>
<evidence type="ECO:0000256" key="5">
    <source>
        <dbReference type="HAMAP-Rule" id="MF_00445"/>
    </source>
</evidence>
<feature type="transmembrane region" description="Helical" evidence="5">
    <location>
        <begin position="199"/>
        <end position="224"/>
    </location>
</feature>
<name>A0A3N5AEY4_9THEO</name>
<keyword evidence="9" id="KW-1185">Reference proteome</keyword>
<comment type="similarity">
    <text evidence="5">Belongs to the complex I subunit 2 family.</text>
</comment>
<protein>
    <recommendedName>
        <fullName evidence="5">NADH-quinone oxidoreductase subunit N</fullName>
        <ecNumber evidence="5">7.1.1.-</ecNumber>
    </recommendedName>
    <alternativeName>
        <fullName evidence="5">NADH dehydrogenase I subunit N</fullName>
    </alternativeName>
    <alternativeName>
        <fullName evidence="5">NDH-1 subunit N</fullName>
    </alternativeName>
</protein>
<feature type="transmembrane region" description="Helical" evidence="5">
    <location>
        <begin position="102"/>
        <end position="119"/>
    </location>
</feature>
<evidence type="ECO:0000256" key="2">
    <source>
        <dbReference type="ARBA" id="ARBA00022692"/>
    </source>
</evidence>
<comment type="catalytic activity">
    <reaction evidence="5">
        <text>a quinone + NADH + 5 H(+)(in) = a quinol + NAD(+) + 4 H(+)(out)</text>
        <dbReference type="Rhea" id="RHEA:57888"/>
        <dbReference type="ChEBI" id="CHEBI:15378"/>
        <dbReference type="ChEBI" id="CHEBI:24646"/>
        <dbReference type="ChEBI" id="CHEBI:57540"/>
        <dbReference type="ChEBI" id="CHEBI:57945"/>
        <dbReference type="ChEBI" id="CHEBI:132124"/>
    </reaction>
</comment>
<keyword evidence="4 5" id="KW-0472">Membrane</keyword>
<feature type="transmembrane region" description="Helical" evidence="5">
    <location>
        <begin position="268"/>
        <end position="288"/>
    </location>
</feature>
<evidence type="ECO:0000256" key="1">
    <source>
        <dbReference type="ARBA" id="ARBA00004127"/>
    </source>
</evidence>
<feature type="transmembrane region" description="Helical" evidence="5">
    <location>
        <begin position="38"/>
        <end position="56"/>
    </location>
</feature>
<keyword evidence="5" id="KW-0520">NAD</keyword>
<feature type="transmembrane region" description="Helical" evidence="5">
    <location>
        <begin position="125"/>
        <end position="144"/>
    </location>
</feature>
<keyword evidence="5" id="KW-1278">Translocase</keyword>
<evidence type="ECO:0000313" key="9">
    <source>
        <dbReference type="Proteomes" id="UP000282654"/>
    </source>
</evidence>
<feature type="transmembrane region" description="Helical" evidence="5">
    <location>
        <begin position="323"/>
        <end position="344"/>
    </location>
</feature>
<dbReference type="GO" id="GO:0042773">
    <property type="term" value="P:ATP synthesis coupled electron transport"/>
    <property type="evidence" value="ECO:0007669"/>
    <property type="project" value="InterPro"/>
</dbReference>
<keyword evidence="3 5" id="KW-1133">Transmembrane helix</keyword>
<dbReference type="InterPro" id="IPR010096">
    <property type="entry name" value="NADH-Q_OxRdtase_suN/2"/>
</dbReference>
<comment type="caution">
    <text evidence="8">The sequence shown here is derived from an EMBL/GenBank/DDBJ whole genome shotgun (WGS) entry which is preliminary data.</text>
</comment>
<feature type="transmembrane region" description="Helical" evidence="5">
    <location>
        <begin position="364"/>
        <end position="383"/>
    </location>
</feature>
<dbReference type="OrthoDB" id="9807568at2"/>
<dbReference type="Proteomes" id="UP000282654">
    <property type="component" value="Unassembled WGS sequence"/>
</dbReference>
<feature type="transmembrane region" description="Helical" evidence="5">
    <location>
        <begin position="440"/>
        <end position="459"/>
    </location>
</feature>
<dbReference type="GO" id="GO:0008137">
    <property type="term" value="F:NADH dehydrogenase (ubiquinone) activity"/>
    <property type="evidence" value="ECO:0007669"/>
    <property type="project" value="InterPro"/>
</dbReference>
<dbReference type="HAMAP" id="MF_00445">
    <property type="entry name" value="NDH1_NuoN_1"/>
    <property type="match status" value="1"/>
</dbReference>
<feature type="transmembrane region" description="Helical" evidence="5">
    <location>
        <begin position="295"/>
        <end position="317"/>
    </location>
</feature>
<organism evidence="8 9">
    <name type="scientific">Thermodesulfitimonas autotrophica</name>
    <dbReference type="NCBI Taxonomy" id="1894989"/>
    <lineage>
        <taxon>Bacteria</taxon>
        <taxon>Bacillati</taxon>
        <taxon>Bacillota</taxon>
        <taxon>Clostridia</taxon>
        <taxon>Thermoanaerobacterales</taxon>
        <taxon>Thermoanaerobacteraceae</taxon>
        <taxon>Thermodesulfitimonas</taxon>
    </lineage>
</organism>
<gene>
    <name evidence="5" type="primary">nuoN</name>
    <name evidence="8" type="ORF">EDD75_1621</name>
</gene>
<dbReference type="PANTHER" id="PTHR22773">
    <property type="entry name" value="NADH DEHYDROGENASE"/>
    <property type="match status" value="1"/>
</dbReference>
<dbReference type="EMBL" id="RKRE01000003">
    <property type="protein sequence ID" value="RPF42520.1"/>
    <property type="molecule type" value="Genomic_DNA"/>
</dbReference>